<sequence>MGLPEQICTEIEASLVGGPEPPTVAEALAAGRLLARRRRVRTAAGSVTVVAALVARLVMAAGTHRAGGRSTRTQDAP</sequence>
<keyword evidence="2" id="KW-1185">Reference proteome</keyword>
<dbReference type="RefSeq" id="WP_378591652.1">
    <property type="nucleotide sequence ID" value="NZ_JBHSKD010000019.1"/>
</dbReference>
<proteinExistence type="predicted"/>
<organism evidence="1 2">
    <name type="scientific">Nocardioides taihuensis</name>
    <dbReference type="NCBI Taxonomy" id="1835606"/>
    <lineage>
        <taxon>Bacteria</taxon>
        <taxon>Bacillati</taxon>
        <taxon>Actinomycetota</taxon>
        <taxon>Actinomycetes</taxon>
        <taxon>Propionibacteriales</taxon>
        <taxon>Nocardioidaceae</taxon>
        <taxon>Nocardioides</taxon>
    </lineage>
</organism>
<evidence type="ECO:0000313" key="1">
    <source>
        <dbReference type="EMBL" id="MFC5178111.1"/>
    </source>
</evidence>
<protein>
    <submittedName>
        <fullName evidence="1">Uncharacterized protein</fullName>
    </submittedName>
</protein>
<comment type="caution">
    <text evidence="1">The sequence shown here is derived from an EMBL/GenBank/DDBJ whole genome shotgun (WGS) entry which is preliminary data.</text>
</comment>
<dbReference type="Proteomes" id="UP001596087">
    <property type="component" value="Unassembled WGS sequence"/>
</dbReference>
<reference evidence="2" key="1">
    <citation type="journal article" date="2019" name="Int. J. Syst. Evol. Microbiol.">
        <title>The Global Catalogue of Microorganisms (GCM) 10K type strain sequencing project: providing services to taxonomists for standard genome sequencing and annotation.</title>
        <authorList>
            <consortium name="The Broad Institute Genomics Platform"/>
            <consortium name="The Broad Institute Genome Sequencing Center for Infectious Disease"/>
            <person name="Wu L."/>
            <person name="Ma J."/>
        </authorList>
    </citation>
    <scope>NUCLEOTIDE SEQUENCE [LARGE SCALE GENOMIC DNA]</scope>
    <source>
        <strain evidence="2">DFY41</strain>
    </source>
</reference>
<evidence type="ECO:0000313" key="2">
    <source>
        <dbReference type="Proteomes" id="UP001596087"/>
    </source>
</evidence>
<gene>
    <name evidence="1" type="ORF">ACFPGP_15620</name>
</gene>
<name>A0ABW0BLH7_9ACTN</name>
<accession>A0ABW0BLH7</accession>
<dbReference type="EMBL" id="JBHSKD010000019">
    <property type="protein sequence ID" value="MFC5178111.1"/>
    <property type="molecule type" value="Genomic_DNA"/>
</dbReference>